<evidence type="ECO:0000256" key="6">
    <source>
        <dbReference type="ARBA" id="ARBA00023136"/>
    </source>
</evidence>
<evidence type="ECO:0000259" key="9">
    <source>
        <dbReference type="PROSITE" id="PS50929"/>
    </source>
</evidence>
<dbReference type="InterPro" id="IPR039421">
    <property type="entry name" value="Type_1_exporter"/>
</dbReference>
<feature type="transmembrane region" description="Helical" evidence="7">
    <location>
        <begin position="66"/>
        <end position="87"/>
    </location>
</feature>
<dbReference type="SUPFAM" id="SSF52540">
    <property type="entry name" value="P-loop containing nucleoside triphosphate hydrolases"/>
    <property type="match status" value="1"/>
</dbReference>
<evidence type="ECO:0000313" key="10">
    <source>
        <dbReference type="EMBL" id="USQ95299.1"/>
    </source>
</evidence>
<dbReference type="SMART" id="SM00382">
    <property type="entry name" value="AAA"/>
    <property type="match status" value="1"/>
</dbReference>
<feature type="transmembrane region" description="Helical" evidence="7">
    <location>
        <begin position="33"/>
        <end position="54"/>
    </location>
</feature>
<keyword evidence="4 10" id="KW-0067">ATP-binding</keyword>
<feature type="transmembrane region" description="Helical" evidence="7">
    <location>
        <begin position="260"/>
        <end position="279"/>
    </location>
</feature>
<evidence type="ECO:0000256" key="4">
    <source>
        <dbReference type="ARBA" id="ARBA00022840"/>
    </source>
</evidence>
<organism evidence="10 11">
    <name type="scientific">Caulobacter segnis</name>
    <dbReference type="NCBI Taxonomy" id="88688"/>
    <lineage>
        <taxon>Bacteria</taxon>
        <taxon>Pseudomonadati</taxon>
        <taxon>Pseudomonadota</taxon>
        <taxon>Alphaproteobacteria</taxon>
        <taxon>Caulobacterales</taxon>
        <taxon>Caulobacteraceae</taxon>
        <taxon>Caulobacter</taxon>
    </lineage>
</organism>
<keyword evidence="6 7" id="KW-0472">Membrane</keyword>
<feature type="transmembrane region" description="Helical" evidence="7">
    <location>
        <begin position="152"/>
        <end position="173"/>
    </location>
</feature>
<dbReference type="InterPro" id="IPR036640">
    <property type="entry name" value="ABC1_TM_sf"/>
</dbReference>
<dbReference type="PANTHER" id="PTHR24221:SF632">
    <property type="entry name" value="ATP-DEPENDENT LIPID A-CORE FLIPPASE"/>
    <property type="match status" value="1"/>
</dbReference>
<keyword evidence="3" id="KW-0547">Nucleotide-binding</keyword>
<feature type="transmembrane region" description="Helical" evidence="7">
    <location>
        <begin position="179"/>
        <end position="198"/>
    </location>
</feature>
<evidence type="ECO:0000259" key="8">
    <source>
        <dbReference type="PROSITE" id="PS50893"/>
    </source>
</evidence>
<dbReference type="SUPFAM" id="SSF90123">
    <property type="entry name" value="ABC transporter transmembrane region"/>
    <property type="match status" value="1"/>
</dbReference>
<dbReference type="InterPro" id="IPR011527">
    <property type="entry name" value="ABC1_TM_dom"/>
</dbReference>
<gene>
    <name evidence="10" type="ORF">MZV50_22555</name>
</gene>
<evidence type="ECO:0000256" key="5">
    <source>
        <dbReference type="ARBA" id="ARBA00022989"/>
    </source>
</evidence>
<sequence>MPEDVRHRRSPRPAAARAIGVQIARALRGGARAWLVLALVIVSLGGLAAGLAPLTLKILVDRLSAGATPSLALLAPGVGAYVGALLVQRLCEQIQSYAYFRGEQRLVRRFGAQTYAHILALPLPFHLDNKSGALAQALADGVLGLRLLLTHAILSIAPVLIQVVVACVVLGAVLGPGMALVLLVSLASYAAVFAWSAFGVHGAVKGISAAQGDVGGATADGLLNIEAIKAFTAEQRYARRYDALLEKTEAHWRRYLARRLAGGLAVAGVFALAMTATHLLASLQVLRAGLTLGAFVLINTYLLQLIRPLEMLGFAVRDIGQALAYLDRIGAILTEPAEGETGARESALPAPSTPAELVFDEVSFAYPGRQTLDAVSFRAAPGQTIGIVGPSGAGKSTLLRLALRFLEPSAGQIRLDGAPLDDLSLAALRRQIALVSQDTILFNDTIAANIALAADDADPKAIAEAAEAARLAPLLAILPDGLQTRVGERGLKLSGGEKQRVSIARAALKKARLVIFDEATAALDPGTERAVWEAMAGLSQGATTLVVTHRLATVAGADEILVLEAGRVVERGRHGALLAMGGVYARLWRAQAFSVAPVALDDRASLASSL</sequence>
<dbReference type="Pfam" id="PF00664">
    <property type="entry name" value="ABC_membrane"/>
    <property type="match status" value="1"/>
</dbReference>
<evidence type="ECO:0000256" key="2">
    <source>
        <dbReference type="ARBA" id="ARBA00022692"/>
    </source>
</evidence>
<dbReference type="EMBL" id="CP096040">
    <property type="protein sequence ID" value="USQ95299.1"/>
    <property type="molecule type" value="Genomic_DNA"/>
</dbReference>
<keyword evidence="2 7" id="KW-0812">Transmembrane</keyword>
<dbReference type="Pfam" id="PF00005">
    <property type="entry name" value="ABC_tran"/>
    <property type="match status" value="1"/>
</dbReference>
<name>A0ABY4ZRP8_9CAUL</name>
<feature type="domain" description="ABC transporter" evidence="8">
    <location>
        <begin position="357"/>
        <end position="590"/>
    </location>
</feature>
<evidence type="ECO:0000256" key="7">
    <source>
        <dbReference type="SAM" id="Phobius"/>
    </source>
</evidence>
<dbReference type="InterPro" id="IPR003593">
    <property type="entry name" value="AAA+_ATPase"/>
</dbReference>
<dbReference type="InterPro" id="IPR003439">
    <property type="entry name" value="ABC_transporter-like_ATP-bd"/>
</dbReference>
<keyword evidence="5 7" id="KW-1133">Transmembrane helix</keyword>
<evidence type="ECO:0000256" key="3">
    <source>
        <dbReference type="ARBA" id="ARBA00022741"/>
    </source>
</evidence>
<dbReference type="PANTHER" id="PTHR24221">
    <property type="entry name" value="ATP-BINDING CASSETTE SUB-FAMILY B"/>
    <property type="match status" value="1"/>
</dbReference>
<evidence type="ECO:0000313" key="11">
    <source>
        <dbReference type="Proteomes" id="UP001057520"/>
    </source>
</evidence>
<keyword evidence="11" id="KW-1185">Reference proteome</keyword>
<dbReference type="GO" id="GO:0005524">
    <property type="term" value="F:ATP binding"/>
    <property type="evidence" value="ECO:0007669"/>
    <property type="project" value="UniProtKB-KW"/>
</dbReference>
<feature type="domain" description="ABC transmembrane type-1" evidence="9">
    <location>
        <begin position="36"/>
        <end position="321"/>
    </location>
</feature>
<accession>A0ABY4ZRP8</accession>
<dbReference type="Proteomes" id="UP001057520">
    <property type="component" value="Chromosome"/>
</dbReference>
<dbReference type="PROSITE" id="PS50929">
    <property type="entry name" value="ABC_TM1F"/>
    <property type="match status" value="1"/>
</dbReference>
<proteinExistence type="predicted"/>
<dbReference type="PROSITE" id="PS00211">
    <property type="entry name" value="ABC_TRANSPORTER_1"/>
    <property type="match status" value="1"/>
</dbReference>
<dbReference type="PROSITE" id="PS50893">
    <property type="entry name" value="ABC_TRANSPORTER_2"/>
    <property type="match status" value="1"/>
</dbReference>
<dbReference type="Gene3D" id="1.20.1560.10">
    <property type="entry name" value="ABC transporter type 1, transmembrane domain"/>
    <property type="match status" value="1"/>
</dbReference>
<comment type="subcellular location">
    <subcellularLocation>
        <location evidence="1">Cell membrane</location>
        <topology evidence="1">Multi-pass membrane protein</topology>
    </subcellularLocation>
</comment>
<dbReference type="InterPro" id="IPR027417">
    <property type="entry name" value="P-loop_NTPase"/>
</dbReference>
<protein>
    <submittedName>
        <fullName evidence="10">ABC transporter ATP-binding protein/permease</fullName>
    </submittedName>
</protein>
<dbReference type="InterPro" id="IPR017871">
    <property type="entry name" value="ABC_transporter-like_CS"/>
</dbReference>
<reference evidence="10 11" key="1">
    <citation type="submission" date="2022-04" db="EMBL/GenBank/DDBJ databases">
        <title>Genome sequence of soybean root-associated Caulobacter segnis RL271.</title>
        <authorList>
            <person name="Longley R."/>
            <person name="Bonito G."/>
            <person name="Trigodet F."/>
            <person name="Crosson S."/>
            <person name="Fiebig A."/>
        </authorList>
    </citation>
    <scope>NUCLEOTIDE SEQUENCE [LARGE SCALE GENOMIC DNA]</scope>
    <source>
        <strain evidence="10 11">RL271</strain>
    </source>
</reference>
<evidence type="ECO:0000256" key="1">
    <source>
        <dbReference type="ARBA" id="ARBA00004651"/>
    </source>
</evidence>
<dbReference type="Gene3D" id="3.40.50.300">
    <property type="entry name" value="P-loop containing nucleotide triphosphate hydrolases"/>
    <property type="match status" value="1"/>
</dbReference>